<dbReference type="Proteomes" id="UP001485459">
    <property type="component" value="Chromosome"/>
</dbReference>
<dbReference type="Gene3D" id="3.40.630.30">
    <property type="match status" value="1"/>
</dbReference>
<dbReference type="Pfam" id="PF00583">
    <property type="entry name" value="Acetyltransf_1"/>
    <property type="match status" value="1"/>
</dbReference>
<dbReference type="CDD" id="cd04301">
    <property type="entry name" value="NAT_SF"/>
    <property type="match status" value="1"/>
</dbReference>
<dbReference type="InterPro" id="IPR016181">
    <property type="entry name" value="Acyl_CoA_acyltransferase"/>
</dbReference>
<keyword evidence="5" id="KW-1185">Reference proteome</keyword>
<dbReference type="InterPro" id="IPR000182">
    <property type="entry name" value="GNAT_dom"/>
</dbReference>
<dbReference type="EMBL" id="CP149822">
    <property type="protein sequence ID" value="WZN42994.1"/>
    <property type="molecule type" value="Genomic_DNA"/>
</dbReference>
<organism evidence="4 5">
    <name type="scientific">Chitinophaga pollutisoli</name>
    <dbReference type="NCBI Taxonomy" id="3133966"/>
    <lineage>
        <taxon>Bacteria</taxon>
        <taxon>Pseudomonadati</taxon>
        <taxon>Bacteroidota</taxon>
        <taxon>Chitinophagia</taxon>
        <taxon>Chitinophagales</taxon>
        <taxon>Chitinophagaceae</taxon>
        <taxon>Chitinophaga</taxon>
    </lineage>
</organism>
<keyword evidence="1" id="KW-0808">Transferase</keyword>
<dbReference type="SUPFAM" id="SSF55729">
    <property type="entry name" value="Acyl-CoA N-acyltransferases (Nat)"/>
    <property type="match status" value="1"/>
</dbReference>
<evidence type="ECO:0000256" key="1">
    <source>
        <dbReference type="ARBA" id="ARBA00022679"/>
    </source>
</evidence>
<accession>A0ABZ2YW08</accession>
<dbReference type="PANTHER" id="PTHR43877">
    <property type="entry name" value="AMINOALKYLPHOSPHONATE N-ACETYLTRANSFERASE-RELATED-RELATED"/>
    <property type="match status" value="1"/>
</dbReference>
<feature type="domain" description="N-acetyltransferase" evidence="3">
    <location>
        <begin position="6"/>
        <end position="173"/>
    </location>
</feature>
<evidence type="ECO:0000313" key="4">
    <source>
        <dbReference type="EMBL" id="WZN42994.1"/>
    </source>
</evidence>
<evidence type="ECO:0000256" key="2">
    <source>
        <dbReference type="ARBA" id="ARBA00023315"/>
    </source>
</evidence>
<protein>
    <submittedName>
        <fullName evidence="4">GNAT family N-acetyltransferase</fullName>
    </submittedName>
</protein>
<dbReference type="RefSeq" id="WP_341837816.1">
    <property type="nucleotide sequence ID" value="NZ_CP149822.1"/>
</dbReference>
<proteinExistence type="predicted"/>
<name>A0ABZ2YW08_9BACT</name>
<gene>
    <name evidence="4" type="ORF">WJU16_08095</name>
</gene>
<evidence type="ECO:0000259" key="3">
    <source>
        <dbReference type="PROSITE" id="PS51186"/>
    </source>
</evidence>
<dbReference type="InterPro" id="IPR050832">
    <property type="entry name" value="Bact_Acetyltransf"/>
</dbReference>
<keyword evidence="2" id="KW-0012">Acyltransferase</keyword>
<reference evidence="5" key="1">
    <citation type="submission" date="2024-03" db="EMBL/GenBank/DDBJ databases">
        <title>Chitinophaga horti sp. nov., isolated from garden soil.</title>
        <authorList>
            <person name="Lee D.S."/>
            <person name="Han D.M."/>
            <person name="Baek J.H."/>
            <person name="Choi D.G."/>
            <person name="Jeon J.H."/>
            <person name="Jeon C.O."/>
        </authorList>
    </citation>
    <scope>NUCLEOTIDE SEQUENCE [LARGE SCALE GENOMIC DNA]</scope>
    <source>
        <strain evidence="5">GPA1</strain>
    </source>
</reference>
<sequence>MQNEKITVRNARTTEVSAIGQLMIQVYSALEGFPGISEQPAYYAMLANVGELASRPGAELIVALSGERLAGAVVYFNDIQFYGSGGTATQEKEAAGFRLLAVHPNFRKQGIGRLLAETCIARARQARRNQVIIHSTRSMRTAWGMYQRMGFLRSEDLDFLQGELPVFGFRLPL</sequence>
<dbReference type="PROSITE" id="PS51186">
    <property type="entry name" value="GNAT"/>
    <property type="match status" value="1"/>
</dbReference>
<evidence type="ECO:0000313" key="5">
    <source>
        <dbReference type="Proteomes" id="UP001485459"/>
    </source>
</evidence>